<reference evidence="1" key="1">
    <citation type="submission" date="2024-07" db="EMBL/GenBank/DDBJ databases">
        <title>Metagenome and Metagenome-Assembled Genomes of Archaea from a hot spring from the geothermal field of Los Azufres, Mexico.</title>
        <authorList>
            <person name="Marin-Paredes R."/>
            <person name="Martinez-Romero E."/>
            <person name="Servin-Garciduenas L.E."/>
        </authorList>
    </citation>
    <scope>NUCLEOTIDE SEQUENCE</scope>
</reference>
<comment type="caution">
    <text evidence="1">The sequence shown here is derived from an EMBL/GenBank/DDBJ whole genome shotgun (WGS) entry which is preliminary data.</text>
</comment>
<proteinExistence type="predicted"/>
<evidence type="ECO:0000313" key="2">
    <source>
        <dbReference type="Proteomes" id="UP000033636"/>
    </source>
</evidence>
<dbReference type="Proteomes" id="UP000033636">
    <property type="component" value="Unassembled WGS sequence"/>
</dbReference>
<gene>
    <name evidence="1" type="ORF">TU35_000265</name>
</gene>
<organism evidence="1 2">
    <name type="scientific">Thermoproteus sp. AZ2</name>
    <dbReference type="NCBI Taxonomy" id="1609232"/>
    <lineage>
        <taxon>Archaea</taxon>
        <taxon>Thermoproteota</taxon>
        <taxon>Thermoprotei</taxon>
        <taxon>Thermoproteales</taxon>
        <taxon>Thermoproteaceae</taxon>
        <taxon>Thermoproteus</taxon>
    </lineage>
</organism>
<name>A0ACC6UYB1_9CREN</name>
<protein>
    <submittedName>
        <fullName evidence="1">Type II secretion system F family protein</fullName>
    </submittedName>
</protein>
<dbReference type="EMBL" id="JZWT02000001">
    <property type="protein sequence ID" value="MFB6489678.1"/>
    <property type="molecule type" value="Genomic_DNA"/>
</dbReference>
<sequence>MKPIYFLSLIIPAILLAYWGASIVWTPLPLIADPLHLLALGLGLGAVSAAVGVPYWRLALYVNRLEEQIPQAIRTISDAAAAGLGVEDAFRLLAASGLRPMSDLARQIVGLVEARGLSPDEALMEASSRVPSQAFRRFASIISYALRSGARTQEVLDAASRSFAAVVQFEKEFSSQLRPYVALFYAFIAMAAAIADILLYLLAPQLSKLSITPQPSAVPLTVMPVNVAAARAVLAYLMALTSISGGVIVGKLAYNSPAAGLLHGGLAAAASVAALVAPGL</sequence>
<evidence type="ECO:0000313" key="1">
    <source>
        <dbReference type="EMBL" id="MFB6489678.1"/>
    </source>
</evidence>
<accession>A0ACC6UYB1</accession>